<sequence length="103" mass="10763">MAALEVADEDGGAIEVALLSGRTAEVERWAEAIRQTLADYPARGGRFRARLIALPGGGLEGVCRTAARLGASLIVLGADLALAQHDAGRRALERIGCSVLLVR</sequence>
<proteinExistence type="predicted"/>
<evidence type="ECO:0000313" key="1">
    <source>
        <dbReference type="EMBL" id="SUS06788.1"/>
    </source>
</evidence>
<dbReference type="AlphaFoldDB" id="A0A380TF51"/>
<reference evidence="1" key="1">
    <citation type="submission" date="2018-07" db="EMBL/GenBank/DDBJ databases">
        <authorList>
            <person name="Quirk P.G."/>
            <person name="Krulwich T.A."/>
        </authorList>
    </citation>
    <scope>NUCLEOTIDE SEQUENCE</scope>
</reference>
<dbReference type="EMBL" id="UIDG01000255">
    <property type="protein sequence ID" value="SUS06788.1"/>
    <property type="molecule type" value="Genomic_DNA"/>
</dbReference>
<organism evidence="1">
    <name type="scientific">metagenome</name>
    <dbReference type="NCBI Taxonomy" id="256318"/>
    <lineage>
        <taxon>unclassified sequences</taxon>
        <taxon>metagenomes</taxon>
    </lineage>
</organism>
<accession>A0A380TF51</accession>
<gene>
    <name evidence="1" type="ORF">DF3PB_3280006</name>
</gene>
<dbReference type="SUPFAM" id="SSF52402">
    <property type="entry name" value="Adenine nucleotide alpha hydrolases-like"/>
    <property type="match status" value="1"/>
</dbReference>
<name>A0A380TF51_9ZZZZ</name>
<protein>
    <submittedName>
        <fullName evidence="1">Uncharacterized protein</fullName>
    </submittedName>
</protein>